<dbReference type="EMBL" id="JAGEUA010000009">
    <property type="protein sequence ID" value="KAL0965338.1"/>
    <property type="molecule type" value="Genomic_DNA"/>
</dbReference>
<dbReference type="AlphaFoldDB" id="A0ABD0WRT0"/>
<accession>A0ABD0WRT0</accession>
<sequence>MKYTKGNKNSSCSFIFLPFQTLRNICVLCADGGYHVSPRKPVPVGEERSKVCPGHPVVSIVFGRPAPQAKGHQAVQRPGEVVAAVVLCGDDDGEHHEAPGGQTVALQQQGVHRSPEAHADQLPGGEVLSHQAEGLEVLVMHDMERPVQPGDPVVDEVPEVVLEVEQKGAAQDAEEEAG</sequence>
<proteinExistence type="predicted"/>
<name>A0ABD0WRT0_UMBPY</name>
<gene>
    <name evidence="1" type="ORF">UPYG_G00279980</name>
</gene>
<keyword evidence="2" id="KW-1185">Reference proteome</keyword>
<comment type="caution">
    <text evidence="1">The sequence shown here is derived from an EMBL/GenBank/DDBJ whole genome shotgun (WGS) entry which is preliminary data.</text>
</comment>
<evidence type="ECO:0000313" key="1">
    <source>
        <dbReference type="EMBL" id="KAL0965338.1"/>
    </source>
</evidence>
<reference evidence="1 2" key="1">
    <citation type="submission" date="2024-06" db="EMBL/GenBank/DDBJ databases">
        <authorList>
            <person name="Pan Q."/>
            <person name="Wen M."/>
            <person name="Jouanno E."/>
            <person name="Zahm M."/>
            <person name="Klopp C."/>
            <person name="Cabau C."/>
            <person name="Louis A."/>
            <person name="Berthelot C."/>
            <person name="Parey E."/>
            <person name="Roest Crollius H."/>
            <person name="Montfort J."/>
            <person name="Robinson-Rechavi M."/>
            <person name="Bouchez O."/>
            <person name="Lampietro C."/>
            <person name="Lopez Roques C."/>
            <person name="Donnadieu C."/>
            <person name="Postlethwait J."/>
            <person name="Bobe J."/>
            <person name="Verreycken H."/>
            <person name="Guiguen Y."/>
        </authorList>
    </citation>
    <scope>NUCLEOTIDE SEQUENCE [LARGE SCALE GENOMIC DNA]</scope>
    <source>
        <strain evidence="1">Up_M1</strain>
        <tissue evidence="1">Testis</tissue>
    </source>
</reference>
<dbReference type="Proteomes" id="UP001557470">
    <property type="component" value="Unassembled WGS sequence"/>
</dbReference>
<evidence type="ECO:0000313" key="2">
    <source>
        <dbReference type="Proteomes" id="UP001557470"/>
    </source>
</evidence>
<protein>
    <submittedName>
        <fullName evidence="1">Uncharacterized protein</fullName>
    </submittedName>
</protein>
<organism evidence="1 2">
    <name type="scientific">Umbra pygmaea</name>
    <name type="common">Eastern mudminnow</name>
    <dbReference type="NCBI Taxonomy" id="75934"/>
    <lineage>
        <taxon>Eukaryota</taxon>
        <taxon>Metazoa</taxon>
        <taxon>Chordata</taxon>
        <taxon>Craniata</taxon>
        <taxon>Vertebrata</taxon>
        <taxon>Euteleostomi</taxon>
        <taxon>Actinopterygii</taxon>
        <taxon>Neopterygii</taxon>
        <taxon>Teleostei</taxon>
        <taxon>Protacanthopterygii</taxon>
        <taxon>Esociformes</taxon>
        <taxon>Umbridae</taxon>
        <taxon>Umbra</taxon>
    </lineage>
</organism>